<keyword evidence="3" id="KW-1185">Reference proteome</keyword>
<organism evidence="2 3">
    <name type="scientific">Austropuccinia psidii MF-1</name>
    <dbReference type="NCBI Taxonomy" id="1389203"/>
    <lineage>
        <taxon>Eukaryota</taxon>
        <taxon>Fungi</taxon>
        <taxon>Dikarya</taxon>
        <taxon>Basidiomycota</taxon>
        <taxon>Pucciniomycotina</taxon>
        <taxon>Pucciniomycetes</taxon>
        <taxon>Pucciniales</taxon>
        <taxon>Sphaerophragmiaceae</taxon>
        <taxon>Austropuccinia</taxon>
    </lineage>
</organism>
<reference evidence="2" key="1">
    <citation type="submission" date="2021-03" db="EMBL/GenBank/DDBJ databases">
        <title>Draft genome sequence of rust myrtle Austropuccinia psidii MF-1, a brazilian biotype.</title>
        <authorList>
            <person name="Quecine M.C."/>
            <person name="Pachon D.M.R."/>
            <person name="Bonatelli M.L."/>
            <person name="Correr F.H."/>
            <person name="Franceschini L.M."/>
            <person name="Leite T.F."/>
            <person name="Margarido G.R.A."/>
            <person name="Almeida C.A."/>
            <person name="Ferrarezi J.A."/>
            <person name="Labate C.A."/>
        </authorList>
    </citation>
    <scope>NUCLEOTIDE SEQUENCE</scope>
    <source>
        <strain evidence="2">MF-1</strain>
    </source>
</reference>
<sequence>MPKPLAGGHELLLTHEELSGSGEDHRTLRRVEPIVLQRKALEEGPVGSTSSKPAPEASKEKHKGAQKKNKGPKNHNGKDKGKENWHRPYQQGYRIPKFKPSAMDSVFNMAMTLMEFTDKKQERMNRTFPRK</sequence>
<name>A0A9Q3FBE6_9BASI</name>
<dbReference type="Proteomes" id="UP000765509">
    <property type="component" value="Unassembled WGS sequence"/>
</dbReference>
<dbReference type="AlphaFoldDB" id="A0A9Q3FBE6"/>
<gene>
    <name evidence="2" type="ORF">O181_077765</name>
</gene>
<evidence type="ECO:0000313" key="3">
    <source>
        <dbReference type="Proteomes" id="UP000765509"/>
    </source>
</evidence>
<evidence type="ECO:0000256" key="1">
    <source>
        <dbReference type="SAM" id="MobiDB-lite"/>
    </source>
</evidence>
<protein>
    <submittedName>
        <fullName evidence="2">Uncharacterized protein</fullName>
    </submittedName>
</protein>
<feature type="compositionally biased region" description="Basic residues" evidence="1">
    <location>
        <begin position="60"/>
        <end position="75"/>
    </location>
</feature>
<comment type="caution">
    <text evidence="2">The sequence shown here is derived from an EMBL/GenBank/DDBJ whole genome shotgun (WGS) entry which is preliminary data.</text>
</comment>
<accession>A0A9Q3FBE6</accession>
<evidence type="ECO:0000313" key="2">
    <source>
        <dbReference type="EMBL" id="MBW0538050.1"/>
    </source>
</evidence>
<proteinExistence type="predicted"/>
<dbReference type="EMBL" id="AVOT02042639">
    <property type="protein sequence ID" value="MBW0538050.1"/>
    <property type="molecule type" value="Genomic_DNA"/>
</dbReference>
<feature type="compositionally biased region" description="Basic and acidic residues" evidence="1">
    <location>
        <begin position="76"/>
        <end position="86"/>
    </location>
</feature>
<feature type="region of interest" description="Disordered" evidence="1">
    <location>
        <begin position="39"/>
        <end position="97"/>
    </location>
</feature>